<sequence length="344" mass="38688">MKTFLRAILLSMAVSGAAHAQTDSMDDMIKQGIELYDQGDYAGAVAKYEEALKLDKKNPVLNYELAMAYAAMNDLPNAIKYSEVVIKGKGVRPDLRAQAHGTKANSLDLQGKPDQAVKEYKKAIALAPDFYLLYFNLGLTLYNQQKYAEAEEALVKAVQLNSGHASSHLLLGYTKQSQGKRVQSLLALYNFLLLEPSSTRAADAYQELRKMQQQGVSQSGDKSINVNISLPKGEEDEFSAAEMMISLSQASAMTEKENGQTEEEAFYESSRLLFSILGELKKDKNSFWWNYYVDFFYNLVQSEHVEAMTYYISQSSGNETASAWLEEHPEKLDQLAAWYQDYNR</sequence>
<dbReference type="Proteomes" id="UP000033109">
    <property type="component" value="Chromosome"/>
</dbReference>
<dbReference type="SMART" id="SM00028">
    <property type="entry name" value="TPR"/>
    <property type="match status" value="4"/>
</dbReference>
<dbReference type="Gene3D" id="1.25.40.10">
    <property type="entry name" value="Tetratricopeptide repeat domain"/>
    <property type="match status" value="2"/>
</dbReference>
<dbReference type="AlphaFoldDB" id="A0A0E3UVI9"/>
<evidence type="ECO:0000256" key="3">
    <source>
        <dbReference type="PROSITE-ProRule" id="PRU00339"/>
    </source>
</evidence>
<keyword evidence="1" id="KW-0677">Repeat</keyword>
<feature type="repeat" description="TPR" evidence="3">
    <location>
        <begin position="97"/>
        <end position="130"/>
    </location>
</feature>
<keyword evidence="4" id="KW-0732">Signal</keyword>
<name>A0A0E3UVI9_9BACT</name>
<evidence type="ECO:0000256" key="2">
    <source>
        <dbReference type="ARBA" id="ARBA00022803"/>
    </source>
</evidence>
<dbReference type="EMBL" id="CP009621">
    <property type="protein sequence ID" value="AKD01851.1"/>
    <property type="molecule type" value="Genomic_DNA"/>
</dbReference>
<keyword evidence="6" id="KW-1185">Reference proteome</keyword>
<dbReference type="GO" id="GO:0046813">
    <property type="term" value="P:receptor-mediated virion attachment to host cell"/>
    <property type="evidence" value="ECO:0007669"/>
    <property type="project" value="TreeGrafter"/>
</dbReference>
<feature type="signal peptide" evidence="4">
    <location>
        <begin position="1"/>
        <end position="20"/>
    </location>
</feature>
<proteinExistence type="predicted"/>
<dbReference type="PATRIC" id="fig|400092.3.peg.31"/>
<dbReference type="OrthoDB" id="793001at2"/>
<evidence type="ECO:0000313" key="6">
    <source>
        <dbReference type="Proteomes" id="UP000033109"/>
    </source>
</evidence>
<dbReference type="Pfam" id="PF13414">
    <property type="entry name" value="TPR_11"/>
    <property type="match status" value="2"/>
</dbReference>
<dbReference type="HOGENOM" id="CLU_063845_0_0_10"/>
<evidence type="ECO:0000256" key="1">
    <source>
        <dbReference type="ARBA" id="ARBA00022737"/>
    </source>
</evidence>
<feature type="repeat" description="TPR" evidence="3">
    <location>
        <begin position="25"/>
        <end position="58"/>
    </location>
</feature>
<evidence type="ECO:0000256" key="4">
    <source>
        <dbReference type="SAM" id="SignalP"/>
    </source>
</evidence>
<protein>
    <submittedName>
        <fullName evidence="5">Uncharacterized protein</fullName>
    </submittedName>
</protein>
<keyword evidence="2 3" id="KW-0802">TPR repeat</keyword>
<feature type="repeat" description="TPR" evidence="3">
    <location>
        <begin position="131"/>
        <end position="164"/>
    </location>
</feature>
<organism evidence="5 6">
    <name type="scientific">Pontibacter korlensis</name>
    <dbReference type="NCBI Taxonomy" id="400092"/>
    <lineage>
        <taxon>Bacteria</taxon>
        <taxon>Pseudomonadati</taxon>
        <taxon>Bacteroidota</taxon>
        <taxon>Cytophagia</taxon>
        <taxon>Cytophagales</taxon>
        <taxon>Hymenobacteraceae</taxon>
        <taxon>Pontibacter</taxon>
    </lineage>
</organism>
<dbReference type="PANTHER" id="PTHR44858">
    <property type="entry name" value="TETRATRICOPEPTIDE REPEAT PROTEIN 6"/>
    <property type="match status" value="1"/>
</dbReference>
<dbReference type="PROSITE" id="PS50005">
    <property type="entry name" value="TPR"/>
    <property type="match status" value="3"/>
</dbReference>
<dbReference type="InterPro" id="IPR050498">
    <property type="entry name" value="Ycf3"/>
</dbReference>
<feature type="chain" id="PRO_5002413430" evidence="4">
    <location>
        <begin position="21"/>
        <end position="344"/>
    </location>
</feature>
<dbReference type="SUPFAM" id="SSF48452">
    <property type="entry name" value="TPR-like"/>
    <property type="match status" value="1"/>
</dbReference>
<dbReference type="InterPro" id="IPR019734">
    <property type="entry name" value="TPR_rpt"/>
</dbReference>
<evidence type="ECO:0000313" key="5">
    <source>
        <dbReference type="EMBL" id="AKD01851.1"/>
    </source>
</evidence>
<dbReference type="KEGG" id="pko:PKOR_00145"/>
<reference evidence="5 6" key="1">
    <citation type="journal article" date="2015" name="Sci. Rep.">
        <title>Unraveling adaptation of Pontibacter korlensis to radiation and infertility in desert through complete genome and comparative transcriptomic analysis.</title>
        <authorList>
            <person name="Dai J."/>
            <person name="Dai W."/>
            <person name="Qiu C."/>
            <person name="Yang Z."/>
            <person name="Zhang Y."/>
            <person name="Zhou M."/>
            <person name="Zhang L."/>
            <person name="Fang C."/>
            <person name="Gao Q."/>
            <person name="Yang Q."/>
            <person name="Li X."/>
            <person name="Wang Z."/>
            <person name="Wang Z."/>
            <person name="Jia Z."/>
            <person name="Chen X."/>
        </authorList>
    </citation>
    <scope>NUCLEOTIDE SEQUENCE [LARGE SCALE GENOMIC DNA]</scope>
    <source>
        <strain evidence="5 6">X14-1T</strain>
    </source>
</reference>
<dbReference type="STRING" id="400092.PKOR_00145"/>
<dbReference type="GO" id="GO:0009279">
    <property type="term" value="C:cell outer membrane"/>
    <property type="evidence" value="ECO:0007669"/>
    <property type="project" value="TreeGrafter"/>
</dbReference>
<accession>A0A0E3UVI9</accession>
<dbReference type="PANTHER" id="PTHR44858:SF1">
    <property type="entry name" value="UDP-N-ACETYLGLUCOSAMINE--PEPTIDE N-ACETYLGLUCOSAMINYLTRANSFERASE SPINDLY-RELATED"/>
    <property type="match status" value="1"/>
</dbReference>
<dbReference type="RefSeq" id="WP_046308557.1">
    <property type="nucleotide sequence ID" value="NZ_CBCSCY010000068.1"/>
</dbReference>
<dbReference type="InterPro" id="IPR011990">
    <property type="entry name" value="TPR-like_helical_dom_sf"/>
</dbReference>
<gene>
    <name evidence="5" type="ORF">PKOR_00145</name>
</gene>